<dbReference type="Gene3D" id="3.40.50.2300">
    <property type="match status" value="2"/>
</dbReference>
<dbReference type="SUPFAM" id="SSF53822">
    <property type="entry name" value="Periplasmic binding protein-like I"/>
    <property type="match status" value="1"/>
</dbReference>
<evidence type="ECO:0000259" key="5">
    <source>
        <dbReference type="PROSITE" id="PS50932"/>
    </source>
</evidence>
<evidence type="ECO:0000256" key="1">
    <source>
        <dbReference type="ARBA" id="ARBA00023015"/>
    </source>
</evidence>
<gene>
    <name evidence="6" type="ORF">Vau01_017920</name>
</gene>
<dbReference type="InterPro" id="IPR028082">
    <property type="entry name" value="Peripla_BP_I"/>
</dbReference>
<dbReference type="Pfam" id="PF13377">
    <property type="entry name" value="Peripla_BP_3"/>
    <property type="match status" value="1"/>
</dbReference>
<protein>
    <submittedName>
        <fullName evidence="6">LacI family transcriptional regulator</fullName>
    </submittedName>
</protein>
<dbReference type="InterPro" id="IPR046335">
    <property type="entry name" value="LacI/GalR-like_sensor"/>
</dbReference>
<dbReference type="Proteomes" id="UP000612585">
    <property type="component" value="Unassembled WGS sequence"/>
</dbReference>
<evidence type="ECO:0000256" key="3">
    <source>
        <dbReference type="ARBA" id="ARBA00023163"/>
    </source>
</evidence>
<dbReference type="PANTHER" id="PTHR30146">
    <property type="entry name" value="LACI-RELATED TRANSCRIPTIONAL REPRESSOR"/>
    <property type="match status" value="1"/>
</dbReference>
<organism evidence="6 7">
    <name type="scientific">Virgisporangium aurantiacum</name>
    <dbReference type="NCBI Taxonomy" id="175570"/>
    <lineage>
        <taxon>Bacteria</taxon>
        <taxon>Bacillati</taxon>
        <taxon>Actinomycetota</taxon>
        <taxon>Actinomycetes</taxon>
        <taxon>Micromonosporales</taxon>
        <taxon>Micromonosporaceae</taxon>
        <taxon>Virgisporangium</taxon>
    </lineage>
</organism>
<feature type="region of interest" description="Disordered" evidence="4">
    <location>
        <begin position="327"/>
        <end position="348"/>
    </location>
</feature>
<comment type="caution">
    <text evidence="6">The sequence shown here is derived from an EMBL/GenBank/DDBJ whole genome shotgun (WGS) entry which is preliminary data.</text>
</comment>
<evidence type="ECO:0000313" key="6">
    <source>
        <dbReference type="EMBL" id="GIJ54276.1"/>
    </source>
</evidence>
<name>A0A8J3Z2W2_9ACTN</name>
<dbReference type="AlphaFoldDB" id="A0A8J3Z2W2"/>
<dbReference type="PROSITE" id="PS50932">
    <property type="entry name" value="HTH_LACI_2"/>
    <property type="match status" value="1"/>
</dbReference>
<dbReference type="EMBL" id="BOPG01000012">
    <property type="protein sequence ID" value="GIJ54276.1"/>
    <property type="molecule type" value="Genomic_DNA"/>
</dbReference>
<dbReference type="PROSITE" id="PS00356">
    <property type="entry name" value="HTH_LACI_1"/>
    <property type="match status" value="1"/>
</dbReference>
<dbReference type="GO" id="GO:0003700">
    <property type="term" value="F:DNA-binding transcription factor activity"/>
    <property type="evidence" value="ECO:0007669"/>
    <property type="project" value="TreeGrafter"/>
</dbReference>
<keyword evidence="7" id="KW-1185">Reference proteome</keyword>
<accession>A0A8J3Z2W2</accession>
<keyword evidence="2" id="KW-0238">DNA-binding</keyword>
<dbReference type="GO" id="GO:0000976">
    <property type="term" value="F:transcription cis-regulatory region binding"/>
    <property type="evidence" value="ECO:0007669"/>
    <property type="project" value="TreeGrafter"/>
</dbReference>
<feature type="domain" description="HTH lacI-type" evidence="5">
    <location>
        <begin position="1"/>
        <end position="53"/>
    </location>
</feature>
<dbReference type="CDD" id="cd01392">
    <property type="entry name" value="HTH_LacI"/>
    <property type="match status" value="1"/>
</dbReference>
<sequence length="348" mass="37255">MREVAEAAGVSIATVSFVVNNTKPVTPETRQRIERAMAELGFRPNVVARALASRRTRILALATPFSRLWLGAATREFIIGAATAAKEARHHLVIWPVGNDGDELVTLVGQKLVDGVLLMSVALDDPRVEALRGLDTPFTLIGRTRDVTGLHYVDIDIAASMRVAMDHLVDLGHRHIAFVNGDRDEEGVAGFGPYVRSEQAYRELAGERGIDPVVLYCRSNVASGRETARELLALAPRTTAVIVQDEAGAAGLVAELKRLDRAVPDRMSVLSMLSSADFAEMWDPPLTTISTPGLELGRLAVEALLQQLDGRPPVSAALRTGVLVPGGTTGRVPAGTAGPGRSAARRRT</sequence>
<evidence type="ECO:0000256" key="2">
    <source>
        <dbReference type="ARBA" id="ARBA00023125"/>
    </source>
</evidence>
<evidence type="ECO:0000313" key="7">
    <source>
        <dbReference type="Proteomes" id="UP000612585"/>
    </source>
</evidence>
<dbReference type="InterPro" id="IPR000843">
    <property type="entry name" value="HTH_LacI"/>
</dbReference>
<dbReference type="Pfam" id="PF00356">
    <property type="entry name" value="LacI"/>
    <property type="match status" value="1"/>
</dbReference>
<dbReference type="RefSeq" id="WP_203989134.1">
    <property type="nucleotide sequence ID" value="NZ_BOPG01000012.1"/>
</dbReference>
<proteinExistence type="predicted"/>
<dbReference type="InterPro" id="IPR010982">
    <property type="entry name" value="Lambda_DNA-bd_dom_sf"/>
</dbReference>
<keyword evidence="1" id="KW-0805">Transcription regulation</keyword>
<reference evidence="6" key="1">
    <citation type="submission" date="2021-01" db="EMBL/GenBank/DDBJ databases">
        <title>Whole genome shotgun sequence of Virgisporangium aurantiacum NBRC 16421.</title>
        <authorList>
            <person name="Komaki H."/>
            <person name="Tamura T."/>
        </authorList>
    </citation>
    <scope>NUCLEOTIDE SEQUENCE</scope>
    <source>
        <strain evidence="6">NBRC 16421</strain>
    </source>
</reference>
<evidence type="ECO:0000256" key="4">
    <source>
        <dbReference type="SAM" id="MobiDB-lite"/>
    </source>
</evidence>
<dbReference type="Gene3D" id="1.10.260.40">
    <property type="entry name" value="lambda repressor-like DNA-binding domains"/>
    <property type="match status" value="1"/>
</dbReference>
<dbReference type="PANTHER" id="PTHR30146:SF153">
    <property type="entry name" value="LACTOSE OPERON REPRESSOR"/>
    <property type="match status" value="1"/>
</dbReference>
<dbReference type="SMART" id="SM00354">
    <property type="entry name" value="HTH_LACI"/>
    <property type="match status" value="1"/>
</dbReference>
<dbReference type="SUPFAM" id="SSF47413">
    <property type="entry name" value="lambda repressor-like DNA-binding domains"/>
    <property type="match status" value="1"/>
</dbReference>
<keyword evidence="3" id="KW-0804">Transcription</keyword>